<protein>
    <submittedName>
        <fullName evidence="1">Uncharacterized protein</fullName>
    </submittedName>
</protein>
<comment type="caution">
    <text evidence="1">The sequence shown here is derived from an EMBL/GenBank/DDBJ whole genome shotgun (WGS) entry which is preliminary data.</text>
</comment>
<dbReference type="EMBL" id="MHWT01000028">
    <property type="protein sequence ID" value="OHB11731.1"/>
    <property type="molecule type" value="Genomic_DNA"/>
</dbReference>
<gene>
    <name evidence="1" type="ORF">A3G99_03150</name>
</gene>
<accession>A0A1G2UQS2</accession>
<evidence type="ECO:0000313" key="1">
    <source>
        <dbReference type="EMBL" id="OHB11731.1"/>
    </source>
</evidence>
<name>A0A1G2UQS2_9BACT</name>
<reference evidence="1 2" key="1">
    <citation type="journal article" date="2016" name="Nat. Commun.">
        <title>Thousands of microbial genomes shed light on interconnected biogeochemical processes in an aquifer system.</title>
        <authorList>
            <person name="Anantharaman K."/>
            <person name="Brown C.T."/>
            <person name="Hug L.A."/>
            <person name="Sharon I."/>
            <person name="Castelle C.J."/>
            <person name="Probst A.J."/>
            <person name="Thomas B.C."/>
            <person name="Singh A."/>
            <person name="Wilkins M.J."/>
            <person name="Karaoz U."/>
            <person name="Brodie E.L."/>
            <person name="Williams K.H."/>
            <person name="Hubbard S.S."/>
            <person name="Banfield J.F."/>
        </authorList>
    </citation>
    <scope>NUCLEOTIDE SEQUENCE [LARGE SCALE GENOMIC DNA]</scope>
</reference>
<dbReference type="AlphaFoldDB" id="A0A1G2UQS2"/>
<organism evidence="1 2">
    <name type="scientific">Candidatus Zambryskibacteria bacterium RIFCSPLOWO2_12_FULL_39_23</name>
    <dbReference type="NCBI Taxonomy" id="1802776"/>
    <lineage>
        <taxon>Bacteria</taxon>
        <taxon>Candidatus Zambryskiibacteriota</taxon>
    </lineage>
</organism>
<proteinExistence type="predicted"/>
<dbReference type="Proteomes" id="UP000176558">
    <property type="component" value="Unassembled WGS sequence"/>
</dbReference>
<evidence type="ECO:0000313" key="2">
    <source>
        <dbReference type="Proteomes" id="UP000176558"/>
    </source>
</evidence>
<sequence length="87" mass="9681">MQILSYVAFVLCFEVYFANLTSEVIVGYLTRQPTSNDPIWAKKEQGSWLTTSPIMDEFAAILNGMAKRCKKGIPINTNTALGHGKLK</sequence>